<reference evidence="2" key="1">
    <citation type="submission" date="2023-03" db="EMBL/GenBank/DDBJ databases">
        <title>Actinoallomurus iriomotensis NBRC 103684.</title>
        <authorList>
            <person name="Ichikawa N."/>
            <person name="Sato H."/>
            <person name="Tonouchi N."/>
        </authorList>
    </citation>
    <scope>NUCLEOTIDE SEQUENCE</scope>
    <source>
        <strain evidence="2">NBRC 103684</strain>
    </source>
</reference>
<dbReference type="EMBL" id="BSTK01000012">
    <property type="protein sequence ID" value="GLY89247.1"/>
    <property type="molecule type" value="Genomic_DNA"/>
</dbReference>
<proteinExistence type="predicted"/>
<name>A0A9W6SBL6_9ACTN</name>
<accession>A0A9W6SBL6</accession>
<comment type="caution">
    <text evidence="2">The sequence shown here is derived from an EMBL/GenBank/DDBJ whole genome shotgun (WGS) entry which is preliminary data.</text>
</comment>
<evidence type="ECO:0000313" key="3">
    <source>
        <dbReference type="Proteomes" id="UP001165074"/>
    </source>
</evidence>
<keyword evidence="1" id="KW-0812">Transmembrane</keyword>
<sequence length="78" mass="8773">MQWLNPMNDPVVAYIRSHVEMRINRLRQETDRTRGASAIEWAIITGILALIAITVGWVIYRRVTAAADKINVNNGPGN</sequence>
<protein>
    <submittedName>
        <fullName evidence="2">Uncharacterized protein</fullName>
    </submittedName>
</protein>
<feature type="transmembrane region" description="Helical" evidence="1">
    <location>
        <begin position="41"/>
        <end position="60"/>
    </location>
</feature>
<dbReference type="RefSeq" id="WP_285579377.1">
    <property type="nucleotide sequence ID" value="NZ_BSTK01000012.1"/>
</dbReference>
<gene>
    <name evidence="2" type="ORF">Airi02_071760</name>
</gene>
<evidence type="ECO:0000256" key="1">
    <source>
        <dbReference type="SAM" id="Phobius"/>
    </source>
</evidence>
<organism evidence="2 3">
    <name type="scientific">Actinoallomurus iriomotensis</name>
    <dbReference type="NCBI Taxonomy" id="478107"/>
    <lineage>
        <taxon>Bacteria</taxon>
        <taxon>Bacillati</taxon>
        <taxon>Actinomycetota</taxon>
        <taxon>Actinomycetes</taxon>
        <taxon>Streptosporangiales</taxon>
        <taxon>Thermomonosporaceae</taxon>
        <taxon>Actinoallomurus</taxon>
    </lineage>
</organism>
<dbReference type="Proteomes" id="UP001165074">
    <property type="component" value="Unassembled WGS sequence"/>
</dbReference>
<keyword evidence="1" id="KW-0472">Membrane</keyword>
<keyword evidence="3" id="KW-1185">Reference proteome</keyword>
<evidence type="ECO:0000313" key="2">
    <source>
        <dbReference type="EMBL" id="GLY89247.1"/>
    </source>
</evidence>
<dbReference type="AlphaFoldDB" id="A0A9W6SBL6"/>
<keyword evidence="1" id="KW-1133">Transmembrane helix</keyword>